<proteinExistence type="predicted"/>
<organism evidence="1 2">
    <name type="scientific">Pseudomonas amygdali pv. dendropanacis</name>
    <dbReference type="NCBI Taxonomy" id="235272"/>
    <lineage>
        <taxon>Bacteria</taxon>
        <taxon>Pseudomonadati</taxon>
        <taxon>Pseudomonadota</taxon>
        <taxon>Gammaproteobacteria</taxon>
        <taxon>Pseudomonadales</taxon>
        <taxon>Pseudomonadaceae</taxon>
        <taxon>Pseudomonas</taxon>
        <taxon>Pseudomonas amygdali</taxon>
    </lineage>
</organism>
<dbReference type="AlphaFoldDB" id="A0A0P9U558"/>
<gene>
    <name evidence="1" type="ORF">ALO71_02837</name>
</gene>
<protein>
    <submittedName>
        <fullName evidence="1">Uncharacterized protein</fullName>
    </submittedName>
</protein>
<dbReference type="RefSeq" id="WP_223282400.1">
    <property type="nucleotide sequence ID" value="NZ_JYHG01000212.1"/>
</dbReference>
<dbReference type="PATRIC" id="fig|235272.12.peg.3887"/>
<evidence type="ECO:0000313" key="1">
    <source>
        <dbReference type="EMBL" id="KPX20613.1"/>
    </source>
</evidence>
<sequence>MDQYKIKEIITSVIYRWLRVDVDLDYSSTANAMSEINNKTRFSDLSKKYKALNKTGFLARVFIAMQQEHLKIPDRFKKFYADEIAKSGFIVGTVIGEGIPNYTPVTVGAAEIEKAVEDHFKYSLSDNLKFTSDVDTELKNADTVGELAAALQKE</sequence>
<accession>A0A0P9U558</accession>
<evidence type="ECO:0000313" key="2">
    <source>
        <dbReference type="Proteomes" id="UP000050346"/>
    </source>
</evidence>
<dbReference type="EMBL" id="LJQG01000118">
    <property type="protein sequence ID" value="KPX20613.1"/>
    <property type="molecule type" value="Genomic_DNA"/>
</dbReference>
<name>A0A0P9U558_PSEA0</name>
<dbReference type="Proteomes" id="UP000050346">
    <property type="component" value="Unassembled WGS sequence"/>
</dbReference>
<reference evidence="1 2" key="1">
    <citation type="submission" date="2015-09" db="EMBL/GenBank/DDBJ databases">
        <title>Genome announcement of multiple Pseudomonas syringae strains.</title>
        <authorList>
            <person name="Thakur S."/>
            <person name="Wang P.W."/>
            <person name="Gong Y."/>
            <person name="Weir B.S."/>
            <person name="Guttman D.S."/>
        </authorList>
    </citation>
    <scope>NUCLEOTIDE SEQUENCE [LARGE SCALE GENOMIC DNA]</scope>
    <source>
        <strain evidence="1 2">ICMP9150</strain>
    </source>
</reference>
<comment type="caution">
    <text evidence="1">The sequence shown here is derived from an EMBL/GenBank/DDBJ whole genome shotgun (WGS) entry which is preliminary data.</text>
</comment>